<evidence type="ECO:0000313" key="1">
    <source>
        <dbReference type="EMBL" id="CAF2935426.1"/>
    </source>
</evidence>
<dbReference type="PANTHER" id="PTHR11265">
    <property type="entry name" value="S-ADENOSYL-METHYLTRANSFERASE MRAW"/>
    <property type="match status" value="1"/>
</dbReference>
<dbReference type="GO" id="GO:0070475">
    <property type="term" value="P:rRNA base methylation"/>
    <property type="evidence" value="ECO:0007669"/>
    <property type="project" value="TreeGrafter"/>
</dbReference>
<dbReference type="EMBL" id="HG994584">
    <property type="protein sequence ID" value="CAF2935426.1"/>
    <property type="molecule type" value="Genomic_DNA"/>
</dbReference>
<keyword evidence="2" id="KW-1185">Reference proteome</keyword>
<dbReference type="InterPro" id="IPR002903">
    <property type="entry name" value="RsmH"/>
</dbReference>
<dbReference type="SUPFAM" id="SSF53335">
    <property type="entry name" value="S-adenosyl-L-methionine-dependent methyltransferases"/>
    <property type="match status" value="1"/>
</dbReference>
<dbReference type="AlphaFoldDB" id="A0A7R8H883"/>
<proteinExistence type="predicted"/>
<protein>
    <submittedName>
        <fullName evidence="1">(salmon louse) hypothetical protein</fullName>
    </submittedName>
</protein>
<dbReference type="InterPro" id="IPR029063">
    <property type="entry name" value="SAM-dependent_MTases_sf"/>
</dbReference>
<dbReference type="GO" id="GO:0071424">
    <property type="term" value="F:rRNA (cytosine-N4-)-methyltransferase activity"/>
    <property type="evidence" value="ECO:0007669"/>
    <property type="project" value="TreeGrafter"/>
</dbReference>
<sequence length="192" mass="21510">MAFNSKLRNLRKISKVKFPGAVCPIGNNVSHTPIFAREVLDILRPKGGQVFVDATHGTGGHTRLILDKQKHARVFAFDIDDNSIELGKKLGKLYKIDSLHASVFSIFGFIQTFHQIGGPPTNNKRRPDFMERLPPIWVPPGYREIRLGGHDKYEGMAGGQLTIWVLCLGAKAITAKKTQKWLSEKLEDFGEM</sequence>
<organism evidence="1 2">
    <name type="scientific">Lepeophtheirus salmonis</name>
    <name type="common">Salmon louse</name>
    <name type="synonym">Caligus salmonis</name>
    <dbReference type="NCBI Taxonomy" id="72036"/>
    <lineage>
        <taxon>Eukaryota</taxon>
        <taxon>Metazoa</taxon>
        <taxon>Ecdysozoa</taxon>
        <taxon>Arthropoda</taxon>
        <taxon>Crustacea</taxon>
        <taxon>Multicrustacea</taxon>
        <taxon>Hexanauplia</taxon>
        <taxon>Copepoda</taxon>
        <taxon>Siphonostomatoida</taxon>
        <taxon>Caligidae</taxon>
        <taxon>Lepeophtheirus</taxon>
    </lineage>
</organism>
<accession>A0A7R8H883</accession>
<reference evidence="1" key="1">
    <citation type="submission" date="2021-02" db="EMBL/GenBank/DDBJ databases">
        <authorList>
            <person name="Bekaert M."/>
        </authorList>
    </citation>
    <scope>NUCLEOTIDE SEQUENCE</scope>
    <source>
        <strain evidence="1">IoA-00</strain>
    </source>
</reference>
<gene>
    <name evidence="1" type="ORF">LSAA_10205</name>
</gene>
<dbReference type="Proteomes" id="UP000675881">
    <property type="component" value="Chromosome 5"/>
</dbReference>
<evidence type="ECO:0000313" key="2">
    <source>
        <dbReference type="Proteomes" id="UP000675881"/>
    </source>
</evidence>
<dbReference type="PANTHER" id="PTHR11265:SF0">
    <property type="entry name" value="12S RRNA N4-METHYLCYTIDINE METHYLTRANSFERASE"/>
    <property type="match status" value="1"/>
</dbReference>
<dbReference type="OrthoDB" id="6356893at2759"/>
<dbReference type="Gene3D" id="3.40.50.150">
    <property type="entry name" value="Vaccinia Virus protein VP39"/>
    <property type="match status" value="1"/>
</dbReference>
<name>A0A7R8H883_LEPSM</name>
<dbReference type="Pfam" id="PF01795">
    <property type="entry name" value="Methyltransf_5"/>
    <property type="match status" value="1"/>
</dbReference>